<dbReference type="OrthoDB" id="3564277at2759"/>
<dbReference type="EMBL" id="PQXN01000261">
    <property type="protein sequence ID" value="TGO47824.1"/>
    <property type="molecule type" value="Genomic_DNA"/>
</dbReference>
<organism evidence="1 2">
    <name type="scientific">Botryotinia convoluta</name>
    <dbReference type="NCBI Taxonomy" id="54673"/>
    <lineage>
        <taxon>Eukaryota</taxon>
        <taxon>Fungi</taxon>
        <taxon>Dikarya</taxon>
        <taxon>Ascomycota</taxon>
        <taxon>Pezizomycotina</taxon>
        <taxon>Leotiomycetes</taxon>
        <taxon>Helotiales</taxon>
        <taxon>Sclerotiniaceae</taxon>
        <taxon>Botryotinia</taxon>
    </lineage>
</organism>
<dbReference type="Proteomes" id="UP000297527">
    <property type="component" value="Unassembled WGS sequence"/>
</dbReference>
<comment type="caution">
    <text evidence="1">The sequence shown here is derived from an EMBL/GenBank/DDBJ whole genome shotgun (WGS) entry which is preliminary data.</text>
</comment>
<accession>A0A4Z1HFU8</accession>
<evidence type="ECO:0000313" key="1">
    <source>
        <dbReference type="EMBL" id="TGO47824.1"/>
    </source>
</evidence>
<dbReference type="AlphaFoldDB" id="A0A4Z1HFU8"/>
<gene>
    <name evidence="1" type="ORF">BCON_0262g00100</name>
</gene>
<protein>
    <submittedName>
        <fullName evidence="1">Uncharacterized protein</fullName>
    </submittedName>
</protein>
<evidence type="ECO:0000313" key="2">
    <source>
        <dbReference type="Proteomes" id="UP000297527"/>
    </source>
</evidence>
<reference evidence="1 2" key="1">
    <citation type="submission" date="2017-12" db="EMBL/GenBank/DDBJ databases">
        <title>Comparative genomics of Botrytis spp.</title>
        <authorList>
            <person name="Valero-Jimenez C.A."/>
            <person name="Tapia P."/>
            <person name="Veloso J."/>
            <person name="Silva-Moreno E."/>
            <person name="Staats M."/>
            <person name="Valdes J.H."/>
            <person name="Van Kan J.A.L."/>
        </authorList>
    </citation>
    <scope>NUCLEOTIDE SEQUENCE [LARGE SCALE GENOMIC DNA]</scope>
    <source>
        <strain evidence="1 2">MUCL11595</strain>
    </source>
</reference>
<proteinExistence type="predicted"/>
<keyword evidence="2" id="KW-1185">Reference proteome</keyword>
<name>A0A4Z1HFU8_9HELO</name>
<sequence>MDYEKAETATFKCVVDTLHLRVSEDGQFGLPEAGLSKAITGELLDTLHADKPFEALVRQQGNVTNAPKPYILTPAQLEASTKRSYQPLDRVNTQIGLPTHETERNFIFLRVTIPSEQIPSTIDPRSHSADVLVIKLNFTK</sequence>